<dbReference type="Proteomes" id="UP000885738">
    <property type="component" value="Unassembled WGS sequence"/>
</dbReference>
<protein>
    <recommendedName>
        <fullName evidence="2">DUF4258 domain-containing protein</fullName>
    </recommendedName>
</protein>
<evidence type="ECO:0008006" key="2">
    <source>
        <dbReference type="Google" id="ProtNLM"/>
    </source>
</evidence>
<evidence type="ECO:0000313" key="1">
    <source>
        <dbReference type="EMBL" id="HEC67246.1"/>
    </source>
</evidence>
<proteinExistence type="predicted"/>
<name>A0A7C1VW06_DESA2</name>
<sequence length="81" mass="9649">MKYRANLRGFDLAKIEDIIRYSTERYFDTITQRVIVVGRHDDRLVLIPYEEKGNEVTPITIHTTTRQQINFRLKAGRFRHG</sequence>
<dbReference type="EMBL" id="DRIH01000009">
    <property type="protein sequence ID" value="HEC67246.1"/>
    <property type="molecule type" value="Genomic_DNA"/>
</dbReference>
<gene>
    <name evidence="1" type="ORF">ENI35_00265</name>
</gene>
<dbReference type="AlphaFoldDB" id="A0A7C1VW06"/>
<accession>A0A7C1VW06</accession>
<comment type="caution">
    <text evidence="1">The sequence shown here is derived from an EMBL/GenBank/DDBJ whole genome shotgun (WGS) entry which is preliminary data.</text>
</comment>
<organism evidence="1">
    <name type="scientific">Desulfofervidus auxilii</name>
    <dbReference type="NCBI Taxonomy" id="1621989"/>
    <lineage>
        <taxon>Bacteria</taxon>
        <taxon>Pseudomonadati</taxon>
        <taxon>Thermodesulfobacteriota</taxon>
        <taxon>Candidatus Desulfofervidia</taxon>
        <taxon>Candidatus Desulfofervidales</taxon>
        <taxon>Candidatus Desulfofervidaceae</taxon>
        <taxon>Candidatus Desulfofervidus</taxon>
    </lineage>
</organism>
<reference evidence="1" key="1">
    <citation type="journal article" date="2020" name="mSystems">
        <title>Genome- and Community-Level Interaction Insights into Carbon Utilization and Element Cycling Functions of Hydrothermarchaeota in Hydrothermal Sediment.</title>
        <authorList>
            <person name="Zhou Z."/>
            <person name="Liu Y."/>
            <person name="Xu W."/>
            <person name="Pan J."/>
            <person name="Luo Z.H."/>
            <person name="Li M."/>
        </authorList>
    </citation>
    <scope>NUCLEOTIDE SEQUENCE [LARGE SCALE GENOMIC DNA]</scope>
    <source>
        <strain evidence="1">HyVt-389</strain>
    </source>
</reference>